<dbReference type="Proteomes" id="UP000029981">
    <property type="component" value="Chromosome 2"/>
</dbReference>
<proteinExistence type="inferred from homology"/>
<dbReference type="Gramene" id="KGN62538">
    <property type="protein sequence ID" value="KGN62538"/>
    <property type="gene ID" value="Csa_2G360060"/>
</dbReference>
<reference evidence="3 4" key="2">
    <citation type="journal article" date="2009" name="PLoS ONE">
        <title>An integrated genetic and cytogenetic map of the cucumber genome.</title>
        <authorList>
            <person name="Ren Y."/>
            <person name="Zhang Z."/>
            <person name="Liu J."/>
            <person name="Staub J.E."/>
            <person name="Han Y."/>
            <person name="Cheng Z."/>
            <person name="Li X."/>
            <person name="Lu J."/>
            <person name="Miao H."/>
            <person name="Kang H."/>
            <person name="Xie B."/>
            <person name="Gu X."/>
            <person name="Wang X."/>
            <person name="Du Y."/>
            <person name="Jin W."/>
            <person name="Huang S."/>
        </authorList>
    </citation>
    <scope>NUCLEOTIDE SEQUENCE [LARGE SCALE GENOMIC DNA]</scope>
    <source>
        <strain evidence="4">cv. 9930</strain>
    </source>
</reference>
<dbReference type="GO" id="GO:0016787">
    <property type="term" value="F:hydrolase activity"/>
    <property type="evidence" value="ECO:0007669"/>
    <property type="project" value="InterPro"/>
</dbReference>
<dbReference type="Pfam" id="PF07859">
    <property type="entry name" value="Abhydrolase_3"/>
    <property type="match status" value="1"/>
</dbReference>
<dbReference type="OrthoDB" id="408631at2759"/>
<dbReference type="OMA" id="YFWGSVP"/>
<dbReference type="InterPro" id="IPR050466">
    <property type="entry name" value="Carboxylest/Gibb_receptor"/>
</dbReference>
<evidence type="ECO:0000256" key="1">
    <source>
        <dbReference type="ARBA" id="ARBA00010515"/>
    </source>
</evidence>
<evidence type="ECO:0000259" key="2">
    <source>
        <dbReference type="Pfam" id="PF07859"/>
    </source>
</evidence>
<keyword evidence="4" id="KW-1185">Reference proteome</keyword>
<dbReference type="SUPFAM" id="SSF53474">
    <property type="entry name" value="alpha/beta-Hydrolases"/>
    <property type="match status" value="1"/>
</dbReference>
<protein>
    <recommendedName>
        <fullName evidence="2">Alpha/beta hydrolase fold-3 domain-containing protein</fullName>
    </recommendedName>
</protein>
<dbReference type="InterPro" id="IPR029058">
    <property type="entry name" value="AB_hydrolase_fold"/>
</dbReference>
<gene>
    <name evidence="3" type="ORF">Csa_2G360060</name>
</gene>
<dbReference type="Gene3D" id="3.40.50.1820">
    <property type="entry name" value="alpha/beta hydrolase"/>
    <property type="match status" value="1"/>
</dbReference>
<dbReference type="PANTHER" id="PTHR23024">
    <property type="entry name" value="ARYLACETAMIDE DEACETYLASE"/>
    <property type="match status" value="1"/>
</dbReference>
<feature type="domain" description="Alpha/beta hydrolase fold-3" evidence="2">
    <location>
        <begin position="75"/>
        <end position="296"/>
    </location>
</feature>
<comment type="similarity">
    <text evidence="1">Belongs to the 'GDXG' lipolytic enzyme family.</text>
</comment>
<accession>A0A0A0LLA8</accession>
<dbReference type="KEGG" id="csv:101220796"/>
<name>A0A0A0LLA8_CUCSA</name>
<dbReference type="eggNOG" id="KOG1515">
    <property type="taxonomic scope" value="Eukaryota"/>
</dbReference>
<evidence type="ECO:0000313" key="3">
    <source>
        <dbReference type="EMBL" id="KGN62538.1"/>
    </source>
</evidence>
<evidence type="ECO:0000313" key="4">
    <source>
        <dbReference type="Proteomes" id="UP000029981"/>
    </source>
</evidence>
<dbReference type="InterPro" id="IPR013094">
    <property type="entry name" value="AB_hydrolase_3"/>
</dbReference>
<dbReference type="AlphaFoldDB" id="A0A0A0LLA8"/>
<reference evidence="3 4" key="4">
    <citation type="journal article" date="2011" name="BMC Genomics">
        <title>RNA-Seq improves annotation of protein-coding genes in the cucumber genome.</title>
        <authorList>
            <person name="Li Z."/>
            <person name="Zhang Z."/>
            <person name="Yan P."/>
            <person name="Huang S."/>
            <person name="Fei Z."/>
            <person name="Lin K."/>
        </authorList>
    </citation>
    <scope>NUCLEOTIDE SEQUENCE [LARGE SCALE GENOMIC DNA]</scope>
    <source>
        <strain evidence="4">cv. 9930</strain>
    </source>
</reference>
<reference evidence="3 4" key="3">
    <citation type="journal article" date="2010" name="BMC Genomics">
        <title>Transcriptome sequencing and comparative analysis of cucumber flowers with different sex types.</title>
        <authorList>
            <person name="Guo S."/>
            <person name="Zheng Y."/>
            <person name="Joung J.G."/>
            <person name="Liu S."/>
            <person name="Zhang Z."/>
            <person name="Crasta O.R."/>
            <person name="Sobral B.W."/>
            <person name="Xu Y."/>
            <person name="Huang S."/>
            <person name="Fei Z."/>
        </authorList>
    </citation>
    <scope>NUCLEOTIDE SEQUENCE [LARGE SCALE GENOMIC DNA]</scope>
    <source>
        <strain evidence="4">cv. 9930</strain>
    </source>
</reference>
<sequence>MESGEPETAFELLPLIRIYKNGRIERLVGIDFVPSGTDPLTGVTSKDVTLLPTFGVSARLFLPNLTHSTQRLPVVVYFHGGCFCTQSPFTAKYHNYLNALTAEAKVVAVSVNYRKAPEHPIPTAYEDSWAALQWVISHRDGKGPEMWMNKHVDFKRVFLAGASAGANIAHNLAMVAGDPDCGVNINLIGVALEHPYFWGSVRIGKEAENPVKARLFDQLWGFICPARPENDDPWVNPVAEGAGRLAGLGSGRVLVCVAEKDVLRDRGRLYFEALGGSGWFGVAEIVETEDEDHMFHLNDLEGQKAKDLIRRLGDFFNRDMPPSLLL</sequence>
<reference evidence="3 4" key="1">
    <citation type="journal article" date="2009" name="Nat. Genet.">
        <title>The genome of the cucumber, Cucumis sativus L.</title>
        <authorList>
            <person name="Huang S."/>
            <person name="Li R."/>
            <person name="Zhang Z."/>
            <person name="Li L."/>
            <person name="Gu X."/>
            <person name="Fan W."/>
            <person name="Lucas W.J."/>
            <person name="Wang X."/>
            <person name="Xie B."/>
            <person name="Ni P."/>
            <person name="Ren Y."/>
            <person name="Zhu H."/>
            <person name="Li J."/>
            <person name="Lin K."/>
            <person name="Jin W."/>
            <person name="Fei Z."/>
            <person name="Li G."/>
            <person name="Staub J."/>
            <person name="Kilian A."/>
            <person name="van der Vossen E.A."/>
            <person name="Wu Y."/>
            <person name="Guo J."/>
            <person name="He J."/>
            <person name="Jia Z."/>
            <person name="Ren Y."/>
            <person name="Tian G."/>
            <person name="Lu Y."/>
            <person name="Ruan J."/>
            <person name="Qian W."/>
            <person name="Wang M."/>
            <person name="Huang Q."/>
            <person name="Li B."/>
            <person name="Xuan Z."/>
            <person name="Cao J."/>
            <person name="Asan"/>
            <person name="Wu Z."/>
            <person name="Zhang J."/>
            <person name="Cai Q."/>
            <person name="Bai Y."/>
            <person name="Zhao B."/>
            <person name="Han Y."/>
            <person name="Li Y."/>
            <person name="Li X."/>
            <person name="Wang S."/>
            <person name="Shi Q."/>
            <person name="Liu S."/>
            <person name="Cho W.K."/>
            <person name="Kim J.Y."/>
            <person name="Xu Y."/>
            <person name="Heller-Uszynska K."/>
            <person name="Miao H."/>
            <person name="Cheng Z."/>
            <person name="Zhang S."/>
            <person name="Wu J."/>
            <person name="Yang Y."/>
            <person name="Kang H."/>
            <person name="Li M."/>
            <person name="Liang H."/>
            <person name="Ren X."/>
            <person name="Shi Z."/>
            <person name="Wen M."/>
            <person name="Jian M."/>
            <person name="Yang H."/>
            <person name="Zhang G."/>
            <person name="Yang Z."/>
            <person name="Chen R."/>
            <person name="Liu S."/>
            <person name="Li J."/>
            <person name="Ma L."/>
            <person name="Liu H."/>
            <person name="Zhou Y."/>
            <person name="Zhao J."/>
            <person name="Fang X."/>
            <person name="Li G."/>
            <person name="Fang L."/>
            <person name="Li Y."/>
            <person name="Liu D."/>
            <person name="Zheng H."/>
            <person name="Zhang Y."/>
            <person name="Qin N."/>
            <person name="Li Z."/>
            <person name="Yang G."/>
            <person name="Yang S."/>
            <person name="Bolund L."/>
            <person name="Kristiansen K."/>
            <person name="Zheng H."/>
            <person name="Li S."/>
            <person name="Zhang X."/>
            <person name="Yang H."/>
            <person name="Wang J."/>
            <person name="Sun R."/>
            <person name="Zhang B."/>
            <person name="Jiang S."/>
            <person name="Wang J."/>
            <person name="Du Y."/>
            <person name="Li S."/>
        </authorList>
    </citation>
    <scope>NUCLEOTIDE SEQUENCE [LARGE SCALE GENOMIC DNA]</scope>
    <source>
        <strain evidence="4">cv. 9930</strain>
    </source>
</reference>
<dbReference type="EMBL" id="CM002923">
    <property type="protein sequence ID" value="KGN62538.1"/>
    <property type="molecule type" value="Genomic_DNA"/>
</dbReference>
<organism evidence="3 4">
    <name type="scientific">Cucumis sativus</name>
    <name type="common">Cucumber</name>
    <dbReference type="NCBI Taxonomy" id="3659"/>
    <lineage>
        <taxon>Eukaryota</taxon>
        <taxon>Viridiplantae</taxon>
        <taxon>Streptophyta</taxon>
        <taxon>Embryophyta</taxon>
        <taxon>Tracheophyta</taxon>
        <taxon>Spermatophyta</taxon>
        <taxon>Magnoliopsida</taxon>
        <taxon>eudicotyledons</taxon>
        <taxon>Gunneridae</taxon>
        <taxon>Pentapetalae</taxon>
        <taxon>rosids</taxon>
        <taxon>fabids</taxon>
        <taxon>Cucurbitales</taxon>
        <taxon>Cucurbitaceae</taxon>
        <taxon>Benincaseae</taxon>
        <taxon>Cucumis</taxon>
    </lineage>
</organism>
<dbReference type="STRING" id="3659.A0A0A0LLA8"/>
<dbReference type="PANTHER" id="PTHR23024:SF458">
    <property type="entry name" value="ALPHA_BETA HYDROLASE FOLD-3 DOMAIN-CONTAINING PROTEIN"/>
    <property type="match status" value="1"/>
</dbReference>